<evidence type="ECO:0000313" key="1">
    <source>
        <dbReference type="EMBL" id="ELZ67049.1"/>
    </source>
</evidence>
<dbReference type="RefSeq" id="WP_008095319.1">
    <property type="nucleotide sequence ID" value="NZ_AOLG01000047.1"/>
</dbReference>
<dbReference type="Proteomes" id="UP000011559">
    <property type="component" value="Unassembled WGS sequence"/>
</dbReference>
<sequence>MSDSATEFDYNDYESSMTIDEITEITGIEVTNPAVAYTRDANLNMYRALKNNVSPDLIAGVALSTMIEMYAEYGLHTQYNSFEQFLAKTAGEIKRAEDYLNDCEKKN</sequence>
<proteinExistence type="predicted"/>
<name>M0G8A2_HALPT</name>
<gene>
    <name evidence="1" type="ORF">C457_13469</name>
</gene>
<accession>M0G8A2</accession>
<dbReference type="EMBL" id="AOLG01000047">
    <property type="protein sequence ID" value="ELZ67049.1"/>
    <property type="molecule type" value="Genomic_DNA"/>
</dbReference>
<protein>
    <submittedName>
        <fullName evidence="1">Uncharacterized protein</fullName>
    </submittedName>
</protein>
<keyword evidence="2" id="KW-1185">Reference proteome</keyword>
<dbReference type="AlphaFoldDB" id="M0G8A2"/>
<evidence type="ECO:0000313" key="2">
    <source>
        <dbReference type="Proteomes" id="UP000011559"/>
    </source>
</evidence>
<reference evidence="1 2" key="1">
    <citation type="journal article" date="2014" name="PLoS Genet.">
        <title>Phylogenetically driven sequencing of extremely halophilic archaea reveals strategies for static and dynamic osmo-response.</title>
        <authorList>
            <person name="Becker E.A."/>
            <person name="Seitzer P.M."/>
            <person name="Tritt A."/>
            <person name="Larsen D."/>
            <person name="Krusor M."/>
            <person name="Yao A.I."/>
            <person name="Wu D."/>
            <person name="Madern D."/>
            <person name="Eisen J.A."/>
            <person name="Darling A.E."/>
            <person name="Facciotti M.T."/>
        </authorList>
    </citation>
    <scope>NUCLEOTIDE SEQUENCE [LARGE SCALE GENOMIC DNA]</scope>
    <source>
        <strain evidence="2">DSM 18310 / JCM 13924 / TL6</strain>
    </source>
</reference>
<organism evidence="1 2">
    <name type="scientific">Haloferax prahovense (strain DSM 18310 / JCM 13924 / TL6)</name>
    <dbReference type="NCBI Taxonomy" id="1227461"/>
    <lineage>
        <taxon>Archaea</taxon>
        <taxon>Methanobacteriati</taxon>
        <taxon>Methanobacteriota</taxon>
        <taxon>Stenosarchaea group</taxon>
        <taxon>Halobacteria</taxon>
        <taxon>Halobacteriales</taxon>
        <taxon>Haloferacaceae</taxon>
        <taxon>Haloferax</taxon>
    </lineage>
</organism>
<comment type="caution">
    <text evidence="1">The sequence shown here is derived from an EMBL/GenBank/DDBJ whole genome shotgun (WGS) entry which is preliminary data.</text>
</comment>